<dbReference type="AlphaFoldDB" id="A0AB34GPQ8"/>
<dbReference type="EMBL" id="JAIQCJ010002147">
    <property type="protein sequence ID" value="KAJ8781213.1"/>
    <property type="molecule type" value="Genomic_DNA"/>
</dbReference>
<evidence type="ECO:0000313" key="3">
    <source>
        <dbReference type="Proteomes" id="UP001159641"/>
    </source>
</evidence>
<keyword evidence="3" id="KW-1185">Reference proteome</keyword>
<organism evidence="2 3">
    <name type="scientific">Eschrichtius robustus</name>
    <name type="common">California gray whale</name>
    <name type="synonym">Eschrichtius gibbosus</name>
    <dbReference type="NCBI Taxonomy" id="9764"/>
    <lineage>
        <taxon>Eukaryota</taxon>
        <taxon>Metazoa</taxon>
        <taxon>Chordata</taxon>
        <taxon>Craniata</taxon>
        <taxon>Vertebrata</taxon>
        <taxon>Euteleostomi</taxon>
        <taxon>Mammalia</taxon>
        <taxon>Eutheria</taxon>
        <taxon>Laurasiatheria</taxon>
        <taxon>Artiodactyla</taxon>
        <taxon>Whippomorpha</taxon>
        <taxon>Cetacea</taxon>
        <taxon>Mysticeti</taxon>
        <taxon>Eschrichtiidae</taxon>
        <taxon>Eschrichtius</taxon>
    </lineage>
</organism>
<feature type="region of interest" description="Disordered" evidence="1">
    <location>
        <begin position="12"/>
        <end position="63"/>
    </location>
</feature>
<evidence type="ECO:0000256" key="1">
    <source>
        <dbReference type="SAM" id="MobiDB-lite"/>
    </source>
</evidence>
<accession>A0AB34GPQ8</accession>
<reference evidence="2 3" key="1">
    <citation type="submission" date="2022-11" db="EMBL/GenBank/DDBJ databases">
        <title>Whole genome sequence of Eschrichtius robustus ER-17-0199.</title>
        <authorList>
            <person name="Bruniche-Olsen A."/>
            <person name="Black A.N."/>
            <person name="Fields C.J."/>
            <person name="Walden K."/>
            <person name="Dewoody J.A."/>
        </authorList>
    </citation>
    <scope>NUCLEOTIDE SEQUENCE [LARGE SCALE GENOMIC DNA]</scope>
    <source>
        <strain evidence="2">ER-17-0199</strain>
        <tissue evidence="2">Blubber</tissue>
    </source>
</reference>
<sequence>MTYILYIQTRGKGLATNSGNPPASIHISASSRAPSQPPAPRAGPSLESEPSPEPSQQGLLLTGHEDSIMRFWDASAVAPQPSCKLSTAGLFQTDSTHANNLA</sequence>
<dbReference type="Proteomes" id="UP001159641">
    <property type="component" value="Unassembled WGS sequence"/>
</dbReference>
<evidence type="ECO:0000313" key="2">
    <source>
        <dbReference type="EMBL" id="KAJ8781213.1"/>
    </source>
</evidence>
<proteinExistence type="predicted"/>
<gene>
    <name evidence="2" type="ORF">J1605_011197</name>
</gene>
<protein>
    <submittedName>
        <fullName evidence="2">Uncharacterized protein</fullName>
    </submittedName>
</protein>
<name>A0AB34GPQ8_ESCRO</name>
<comment type="caution">
    <text evidence="2">The sequence shown here is derived from an EMBL/GenBank/DDBJ whole genome shotgun (WGS) entry which is preliminary data.</text>
</comment>